<dbReference type="SUPFAM" id="SSF55804">
    <property type="entry name" value="Phoshotransferase/anion transport protein"/>
    <property type="match status" value="1"/>
</dbReference>
<reference evidence="13 14" key="1">
    <citation type="submission" date="2023-11" db="EMBL/GenBank/DDBJ databases">
        <title>Halocaridina rubra genome assembly.</title>
        <authorList>
            <person name="Smith C."/>
        </authorList>
    </citation>
    <scope>NUCLEOTIDE SEQUENCE [LARGE SCALE GENOMIC DNA]</scope>
    <source>
        <strain evidence="13">EP-1</strain>
        <tissue evidence="13">Whole</tissue>
    </source>
</reference>
<gene>
    <name evidence="13" type="primary">SLC4A7</name>
    <name evidence="13" type="ORF">SK128_021952</name>
</gene>
<dbReference type="PANTHER" id="PTHR11453:SF36">
    <property type="entry name" value="ANION EXCHANGE PROTEIN"/>
    <property type="match status" value="1"/>
</dbReference>
<evidence type="ECO:0000256" key="1">
    <source>
        <dbReference type="ARBA" id="ARBA00004554"/>
    </source>
</evidence>
<evidence type="ECO:0000256" key="7">
    <source>
        <dbReference type="ARBA" id="ARBA00023065"/>
    </source>
</evidence>
<keyword evidence="6 9" id="KW-1133">Transmembrane helix</keyword>
<name>A0AAN8XH67_HALRR</name>
<organism evidence="13 14">
    <name type="scientific">Halocaridina rubra</name>
    <name type="common">Hawaiian red shrimp</name>
    <dbReference type="NCBI Taxonomy" id="373956"/>
    <lineage>
        <taxon>Eukaryota</taxon>
        <taxon>Metazoa</taxon>
        <taxon>Ecdysozoa</taxon>
        <taxon>Arthropoda</taxon>
        <taxon>Crustacea</taxon>
        <taxon>Multicrustacea</taxon>
        <taxon>Malacostraca</taxon>
        <taxon>Eumalacostraca</taxon>
        <taxon>Eucarida</taxon>
        <taxon>Decapoda</taxon>
        <taxon>Pleocyemata</taxon>
        <taxon>Caridea</taxon>
        <taxon>Atyoidea</taxon>
        <taxon>Atyidae</taxon>
        <taxon>Halocaridina</taxon>
    </lineage>
</organism>
<evidence type="ECO:0000259" key="11">
    <source>
        <dbReference type="Pfam" id="PF00955"/>
    </source>
</evidence>
<dbReference type="FunFam" id="1.10.287.570:FF:000001">
    <property type="entry name" value="Anion exchange protein"/>
    <property type="match status" value="1"/>
</dbReference>
<proteinExistence type="inferred from homology"/>
<dbReference type="PRINTS" id="PR01232">
    <property type="entry name" value="NAHCO3TRSPRT"/>
</dbReference>
<dbReference type="GO" id="GO:0008510">
    <property type="term" value="F:sodium:bicarbonate symporter activity"/>
    <property type="evidence" value="ECO:0007669"/>
    <property type="project" value="TreeGrafter"/>
</dbReference>
<feature type="compositionally biased region" description="Acidic residues" evidence="10">
    <location>
        <begin position="1002"/>
        <end position="1012"/>
    </location>
</feature>
<feature type="transmembrane region" description="Helical" evidence="9">
    <location>
        <begin position="761"/>
        <end position="780"/>
    </location>
</feature>
<feature type="region of interest" description="Disordered" evidence="10">
    <location>
        <begin position="236"/>
        <end position="286"/>
    </location>
</feature>
<dbReference type="NCBIfam" id="TIGR00834">
    <property type="entry name" value="ae"/>
    <property type="match status" value="1"/>
</dbReference>
<dbReference type="GO" id="GO:0005452">
    <property type="term" value="F:solute:inorganic anion antiporter activity"/>
    <property type="evidence" value="ECO:0007669"/>
    <property type="project" value="InterPro"/>
</dbReference>
<feature type="domain" description="Bicarbonate transporter-like transmembrane" evidence="11">
    <location>
        <begin position="447"/>
        <end position="990"/>
    </location>
</feature>
<feature type="transmembrane region" description="Helical" evidence="9">
    <location>
        <begin position="675"/>
        <end position="693"/>
    </location>
</feature>
<dbReference type="Gene3D" id="1.10.287.570">
    <property type="entry name" value="Helical hairpin bin"/>
    <property type="match status" value="1"/>
</dbReference>
<feature type="transmembrane region" description="Helical" evidence="9">
    <location>
        <begin position="476"/>
        <end position="498"/>
    </location>
</feature>
<dbReference type="Gene3D" id="3.40.930.10">
    <property type="entry name" value="Mannitol-specific EII, Chain A"/>
    <property type="match status" value="1"/>
</dbReference>
<evidence type="ECO:0000259" key="12">
    <source>
        <dbReference type="Pfam" id="PF07565"/>
    </source>
</evidence>
<dbReference type="Pfam" id="PF00955">
    <property type="entry name" value="HCO3_cotransp"/>
    <property type="match status" value="1"/>
</dbReference>
<comment type="subcellular location">
    <subcellularLocation>
        <location evidence="1">Basolateral cell membrane</location>
        <topology evidence="1">Multi-pass membrane protein</topology>
    </subcellularLocation>
    <subcellularLocation>
        <location evidence="9">Membrane</location>
        <topology evidence="9">Multi-pass membrane protein</topology>
    </subcellularLocation>
</comment>
<dbReference type="PANTHER" id="PTHR11453">
    <property type="entry name" value="ANION EXCHANGE PROTEIN"/>
    <property type="match status" value="1"/>
</dbReference>
<protein>
    <recommendedName>
        <fullName evidence="9">Anion exchange protein</fullName>
    </recommendedName>
</protein>
<dbReference type="InterPro" id="IPR003024">
    <property type="entry name" value="Na/HCO3_transpt"/>
</dbReference>
<evidence type="ECO:0000313" key="14">
    <source>
        <dbReference type="Proteomes" id="UP001381693"/>
    </source>
</evidence>
<keyword evidence="4" id="KW-1003">Cell membrane</keyword>
<evidence type="ECO:0000256" key="4">
    <source>
        <dbReference type="ARBA" id="ARBA00022475"/>
    </source>
</evidence>
<feature type="transmembrane region" description="Helical" evidence="9">
    <location>
        <begin position="561"/>
        <end position="588"/>
    </location>
</feature>
<dbReference type="FunFam" id="3.40.930.10:FF:000008">
    <property type="entry name" value="Anion exchange protein"/>
    <property type="match status" value="1"/>
</dbReference>
<feature type="transmembrane region" description="Helical" evidence="9">
    <location>
        <begin position="806"/>
        <end position="830"/>
    </location>
</feature>
<dbReference type="GO" id="GO:0008509">
    <property type="term" value="F:monoatomic anion transmembrane transporter activity"/>
    <property type="evidence" value="ECO:0007669"/>
    <property type="project" value="InterPro"/>
</dbReference>
<accession>A0AAN8XH67</accession>
<evidence type="ECO:0000256" key="5">
    <source>
        <dbReference type="ARBA" id="ARBA00022692"/>
    </source>
</evidence>
<feature type="domain" description="Band 3 cytoplasmic" evidence="12">
    <location>
        <begin position="100"/>
        <end position="401"/>
    </location>
</feature>
<comment type="similarity">
    <text evidence="2 9">Belongs to the anion exchanger (TC 2.A.31) family.</text>
</comment>
<dbReference type="AlphaFoldDB" id="A0AAN8XH67"/>
<feature type="compositionally biased region" description="Basic and acidic residues" evidence="10">
    <location>
        <begin position="1081"/>
        <end position="1092"/>
    </location>
</feature>
<keyword evidence="8 9" id="KW-0472">Membrane</keyword>
<feature type="compositionally biased region" description="Basic residues" evidence="10">
    <location>
        <begin position="49"/>
        <end position="65"/>
    </location>
</feature>
<dbReference type="Proteomes" id="UP001381693">
    <property type="component" value="Unassembled WGS sequence"/>
</dbReference>
<feature type="transmembrane region" description="Helical" evidence="9">
    <location>
        <begin position="505"/>
        <end position="524"/>
    </location>
</feature>
<evidence type="ECO:0000256" key="2">
    <source>
        <dbReference type="ARBA" id="ARBA00010993"/>
    </source>
</evidence>
<feature type="transmembrane region" description="Helical" evidence="9">
    <location>
        <begin position="956"/>
        <end position="974"/>
    </location>
</feature>
<dbReference type="InterPro" id="IPR011531">
    <property type="entry name" value="HCO3_transpt-like_TM_dom"/>
</dbReference>
<dbReference type="InterPro" id="IPR016152">
    <property type="entry name" value="PTrfase/Anion_transptr"/>
</dbReference>
<feature type="region of interest" description="Disordered" evidence="10">
    <location>
        <begin position="1058"/>
        <end position="1113"/>
    </location>
</feature>
<feature type="region of interest" description="Disordered" evidence="10">
    <location>
        <begin position="997"/>
        <end position="1022"/>
    </location>
</feature>
<dbReference type="GO" id="GO:0051453">
    <property type="term" value="P:regulation of intracellular pH"/>
    <property type="evidence" value="ECO:0007669"/>
    <property type="project" value="TreeGrafter"/>
</dbReference>
<dbReference type="PRINTS" id="PR01231">
    <property type="entry name" value="HCO3TRNSPORT"/>
</dbReference>
<dbReference type="InterPro" id="IPR013769">
    <property type="entry name" value="Band3_cytoplasmic_dom"/>
</dbReference>
<keyword evidence="7 9" id="KW-0406">Ion transport</keyword>
<comment type="caution">
    <text evidence="13">The sequence shown here is derived from an EMBL/GenBank/DDBJ whole genome shotgun (WGS) entry which is preliminary data.</text>
</comment>
<evidence type="ECO:0000256" key="9">
    <source>
        <dbReference type="RuleBase" id="RU362035"/>
    </source>
</evidence>
<evidence type="ECO:0000256" key="8">
    <source>
        <dbReference type="ARBA" id="ARBA00023136"/>
    </source>
</evidence>
<feature type="transmembrane region" description="Helical" evidence="9">
    <location>
        <begin position="861"/>
        <end position="880"/>
    </location>
</feature>
<evidence type="ECO:0000313" key="13">
    <source>
        <dbReference type="EMBL" id="KAK7079109.1"/>
    </source>
</evidence>
<evidence type="ECO:0000256" key="6">
    <source>
        <dbReference type="ARBA" id="ARBA00022989"/>
    </source>
</evidence>
<dbReference type="GO" id="GO:0016323">
    <property type="term" value="C:basolateral plasma membrane"/>
    <property type="evidence" value="ECO:0007669"/>
    <property type="project" value="UniProtKB-SubCell"/>
</dbReference>
<evidence type="ECO:0000256" key="10">
    <source>
        <dbReference type="SAM" id="MobiDB-lite"/>
    </source>
</evidence>
<keyword evidence="5 9" id="KW-0812">Transmembrane</keyword>
<keyword evidence="3 9" id="KW-0813">Transport</keyword>
<evidence type="ECO:0000256" key="3">
    <source>
        <dbReference type="ARBA" id="ARBA00022448"/>
    </source>
</evidence>
<feature type="region of interest" description="Disordered" evidence="10">
    <location>
        <begin position="1"/>
        <end position="26"/>
    </location>
</feature>
<dbReference type="EMBL" id="JAXCGZ010007584">
    <property type="protein sequence ID" value="KAK7079109.1"/>
    <property type="molecule type" value="Genomic_DNA"/>
</dbReference>
<dbReference type="InterPro" id="IPR003020">
    <property type="entry name" value="HCO3_transpt_euk"/>
</dbReference>
<feature type="transmembrane region" description="Helical" evidence="9">
    <location>
        <begin position="933"/>
        <end position="950"/>
    </location>
</feature>
<feature type="compositionally biased region" description="Polar residues" evidence="10">
    <location>
        <begin position="237"/>
        <end position="248"/>
    </location>
</feature>
<feature type="transmembrane region" description="Helical" evidence="9">
    <location>
        <begin position="886"/>
        <end position="906"/>
    </location>
</feature>
<dbReference type="Pfam" id="PF07565">
    <property type="entry name" value="Band_3_cyto"/>
    <property type="match status" value="1"/>
</dbReference>
<sequence length="1113" mass="125204">MEGGGPATSPDEEPPRDPGLSQHHSYTNEDLEGHRAHSIYVGVHVPGAHRRRSRHHRHRHHHHRGSTKEGNDNRPVTPPSQRVQFILGEDDDGDGTHNSHPLFSEMETLTEMEGGELEWKETARWVKFEEDVEEGGERWSKPHVATLSLHSLFELRSFLLNGTVILDMDATSLDQIADLVLDNMINQGQLPVEGRDKFRDALLRRHKHLYEKQKHNRENGNMSRLPLIRSLAEIGRNHSSSKSGNSAGVISHPEGNMEQSPSSGSITRNHSGTNLEGSANEHKGNTHFMRKIPPGAEASNILVGEVPFLEKPATVFVRLTQAANLGNLTEVPVPTRFLYIIMGPTGGLPRYHEIGRAMATLLSDEVFHDVAYKAKNRSHLLAGVDEFLDAVTVLPPGEWDPAIRIEPPAAIPSQQPRKSKKKEVEVIDEEEEEQRLREEAGLTRTGRLFGGFVNDLKRKKPWFVSDFKDGISVQSIATFFFLYFACLTPIITFGGLLGEATENRIAAMESLVAGLICGVAYGFFSGQPLTILGSTGPVLVFETILYDFCRTMEWDYLSFRLWIGLWCGLILLILVAVDASALVCYITRFTEENFATLIAFIFIYKAVEKVFKIGSKYPMETQVEIVPNCTCVPDMTGNVTYPADIDWSHVDEHDCHELYSGTLEGIKCAHYYPDVYLLSLILFFGTFLISFYLKNFKTASFFPTKVRQFISDFSVIIAIVLMSGTDFAIGIHTPKLEVPAKFKPTWEGRGWLIPPFNQNPWWSSLVAIVPALLACILIFMDQQITAVIVNRKEHKLKKGGGYHLDLFIVALLIVVNSIMGLPWFVAATVLSINHVNSLKLESECAAPGEKPRFLGVRENRLTHVAIFSFIGLSVVMTPILSKIPMAVLFGVFLYMGIAALKGLQFFDRIMIMFMPVKYQPDYTFLRQVPLKKVHLFTLIQLACLACLWIIKSFSQTSILFPLMLVVMIGIRKMLDWIFTQRELKILDDTLPEFSRKKRLESEAQDDDDDDTDDCKMEKSPTEGVMSIPLANGNVMKVPLNPINISEEMNKSGVWKDINQDQDKNNALNSPTKNNTKKRGTKKDALNEDEKKRLSMMAEEEEEDEGITIKVTKP</sequence>
<feature type="compositionally biased region" description="Polar residues" evidence="10">
    <location>
        <begin position="257"/>
        <end position="277"/>
    </location>
</feature>
<feature type="region of interest" description="Disordered" evidence="10">
    <location>
        <begin position="49"/>
        <end position="80"/>
    </location>
</feature>
<keyword evidence="14" id="KW-1185">Reference proteome</keyword>